<feature type="domain" description="Saposin A-type" evidence="9">
    <location>
        <begin position="843"/>
        <end position="885"/>
    </location>
</feature>
<dbReference type="Gene3D" id="1.10.225.10">
    <property type="entry name" value="Saposin-like"/>
    <property type="match status" value="4"/>
</dbReference>
<feature type="domain" description="Saposin A-type" evidence="9">
    <location>
        <begin position="565"/>
        <end position="605"/>
    </location>
</feature>
<accession>A0AA85KIZ0</accession>
<dbReference type="InterPro" id="IPR007856">
    <property type="entry name" value="SapB_1"/>
</dbReference>
<dbReference type="InterPro" id="IPR008138">
    <property type="entry name" value="SapB_2"/>
</dbReference>
<evidence type="ECO:0000256" key="3">
    <source>
        <dbReference type="ARBA" id="ARBA00022729"/>
    </source>
</evidence>
<proteinExistence type="predicted"/>
<evidence type="ECO:0000313" key="10">
    <source>
        <dbReference type="Proteomes" id="UP000050795"/>
    </source>
</evidence>
<feature type="domain" description="Saposin A-type" evidence="9">
    <location>
        <begin position="761"/>
        <end position="801"/>
    </location>
</feature>
<feature type="chain" id="PRO_5041726414" description="Saposin B-type domain-containing protein" evidence="7">
    <location>
        <begin position="24"/>
        <end position="956"/>
    </location>
</feature>
<dbReference type="SMART" id="SM00741">
    <property type="entry name" value="SapB"/>
    <property type="match status" value="4"/>
</dbReference>
<dbReference type="GO" id="GO:0005764">
    <property type="term" value="C:lysosome"/>
    <property type="evidence" value="ECO:0007669"/>
    <property type="project" value="InterPro"/>
</dbReference>
<dbReference type="InterPro" id="IPR051428">
    <property type="entry name" value="Sphingo_Act-Surfact_Prot"/>
</dbReference>
<evidence type="ECO:0000256" key="6">
    <source>
        <dbReference type="ARBA" id="ARBA00023180"/>
    </source>
</evidence>
<keyword evidence="10" id="KW-1185">Reference proteome</keyword>
<feature type="signal peptide" evidence="7">
    <location>
        <begin position="1"/>
        <end position="23"/>
    </location>
</feature>
<dbReference type="GO" id="GO:0006665">
    <property type="term" value="P:sphingolipid metabolic process"/>
    <property type="evidence" value="ECO:0007669"/>
    <property type="project" value="InterPro"/>
</dbReference>
<dbReference type="FunFam" id="1.10.225.10:FF:000002">
    <property type="entry name" value="prosaposin isoform X2"/>
    <property type="match status" value="1"/>
</dbReference>
<feature type="domain" description="Saposin B-type" evidence="8">
    <location>
        <begin position="258"/>
        <end position="338"/>
    </location>
</feature>
<name>A0AA85KIZ0_TRIRE</name>
<evidence type="ECO:0000256" key="7">
    <source>
        <dbReference type="SAM" id="SignalP"/>
    </source>
</evidence>
<dbReference type="PROSITE" id="PS50015">
    <property type="entry name" value="SAP_B"/>
    <property type="match status" value="4"/>
</dbReference>
<evidence type="ECO:0000256" key="4">
    <source>
        <dbReference type="ARBA" id="ARBA00022737"/>
    </source>
</evidence>
<dbReference type="PRINTS" id="PR01797">
    <property type="entry name" value="SAPOSIN"/>
</dbReference>
<keyword evidence="2" id="KW-0964">Secreted</keyword>
<evidence type="ECO:0000259" key="9">
    <source>
        <dbReference type="PROSITE" id="PS51110"/>
    </source>
</evidence>
<dbReference type="GO" id="GO:0005576">
    <property type="term" value="C:extracellular region"/>
    <property type="evidence" value="ECO:0007669"/>
    <property type="project" value="UniProtKB-SubCell"/>
</dbReference>
<evidence type="ECO:0000256" key="2">
    <source>
        <dbReference type="ARBA" id="ARBA00022525"/>
    </source>
</evidence>
<dbReference type="Pfam" id="PF02199">
    <property type="entry name" value="SapA"/>
    <property type="match status" value="4"/>
</dbReference>
<organism evidence="10 11">
    <name type="scientific">Trichobilharzia regenti</name>
    <name type="common">Nasal bird schistosome</name>
    <dbReference type="NCBI Taxonomy" id="157069"/>
    <lineage>
        <taxon>Eukaryota</taxon>
        <taxon>Metazoa</taxon>
        <taxon>Spiralia</taxon>
        <taxon>Lophotrochozoa</taxon>
        <taxon>Platyhelminthes</taxon>
        <taxon>Trematoda</taxon>
        <taxon>Digenea</taxon>
        <taxon>Strigeidida</taxon>
        <taxon>Schistosomatoidea</taxon>
        <taxon>Schistosomatidae</taxon>
        <taxon>Trichobilharzia</taxon>
    </lineage>
</organism>
<dbReference type="SUPFAM" id="SSF47862">
    <property type="entry name" value="Saposin"/>
    <property type="match status" value="4"/>
</dbReference>
<dbReference type="GO" id="GO:0016020">
    <property type="term" value="C:membrane"/>
    <property type="evidence" value="ECO:0007669"/>
    <property type="project" value="GOC"/>
</dbReference>
<dbReference type="SMART" id="SM00162">
    <property type="entry name" value="SAPA"/>
    <property type="match status" value="4"/>
</dbReference>
<feature type="domain" description="Saposin B-type" evidence="8">
    <location>
        <begin position="134"/>
        <end position="216"/>
    </location>
</feature>
<dbReference type="InterPro" id="IPR008139">
    <property type="entry name" value="SaposinB_dom"/>
</dbReference>
<feature type="domain" description="Saposin B-type" evidence="8">
    <location>
        <begin position="481"/>
        <end position="562"/>
    </location>
</feature>
<reference evidence="10" key="1">
    <citation type="submission" date="2022-06" db="EMBL/GenBank/DDBJ databases">
        <authorList>
            <person name="Berger JAMES D."/>
            <person name="Berger JAMES D."/>
        </authorList>
    </citation>
    <scope>NUCLEOTIDE SEQUENCE [LARGE SCALE GENOMIC DNA]</scope>
</reference>
<keyword evidence="4" id="KW-0677">Repeat</keyword>
<protein>
    <recommendedName>
        <fullName evidence="12">Saposin B-type domain-containing protein</fullName>
    </recommendedName>
</protein>
<dbReference type="PANTHER" id="PTHR11480">
    <property type="entry name" value="SAPOSIN-RELATED"/>
    <property type="match status" value="1"/>
</dbReference>
<dbReference type="InterPro" id="IPR011001">
    <property type="entry name" value="Saposin-like"/>
</dbReference>
<reference evidence="11" key="2">
    <citation type="submission" date="2023-11" db="UniProtKB">
        <authorList>
            <consortium name="WormBaseParasite"/>
        </authorList>
    </citation>
    <scope>IDENTIFICATION</scope>
</reference>
<evidence type="ECO:0000256" key="5">
    <source>
        <dbReference type="ARBA" id="ARBA00023157"/>
    </source>
</evidence>
<feature type="domain" description="Saposin B-type" evidence="8">
    <location>
        <begin position="365"/>
        <end position="446"/>
    </location>
</feature>
<dbReference type="PROSITE" id="PS51110">
    <property type="entry name" value="SAP_A"/>
    <property type="match status" value="4"/>
</dbReference>
<keyword evidence="3 7" id="KW-0732">Signal</keyword>
<dbReference type="WBParaSite" id="TREG1_91260.1">
    <property type="protein sequence ID" value="TREG1_91260.1"/>
    <property type="gene ID" value="TREG1_91260"/>
</dbReference>
<evidence type="ECO:0000313" key="11">
    <source>
        <dbReference type="WBParaSite" id="TREG1_91260.1"/>
    </source>
</evidence>
<dbReference type="PANTHER" id="PTHR11480:SF3">
    <property type="entry name" value="BCDNA.GH08312"/>
    <property type="match status" value="1"/>
</dbReference>
<dbReference type="Pfam" id="PF03489">
    <property type="entry name" value="SapB_2"/>
    <property type="match status" value="3"/>
</dbReference>
<dbReference type="Pfam" id="PF05184">
    <property type="entry name" value="SapB_1"/>
    <property type="match status" value="3"/>
</dbReference>
<dbReference type="InterPro" id="IPR008373">
    <property type="entry name" value="Saposin"/>
</dbReference>
<keyword evidence="5" id="KW-1015">Disulfide bond</keyword>
<evidence type="ECO:0008006" key="12">
    <source>
        <dbReference type="Google" id="ProtNLM"/>
    </source>
</evidence>
<feature type="domain" description="Saposin A-type" evidence="9">
    <location>
        <begin position="906"/>
        <end position="948"/>
    </location>
</feature>
<keyword evidence="6" id="KW-0325">Glycoprotein</keyword>
<evidence type="ECO:0000259" key="8">
    <source>
        <dbReference type="PROSITE" id="PS50015"/>
    </source>
</evidence>
<dbReference type="Proteomes" id="UP000050795">
    <property type="component" value="Unassembled WGS sequence"/>
</dbReference>
<dbReference type="AlphaFoldDB" id="A0AA85KIZ0"/>
<comment type="subcellular location">
    <subcellularLocation>
        <location evidence="1">Secreted</location>
    </subcellularLocation>
</comment>
<evidence type="ECO:0000256" key="1">
    <source>
        <dbReference type="ARBA" id="ARBA00004613"/>
    </source>
</evidence>
<sequence length="956" mass="107820">MNKSYLWLPAILAFCLSSVTVLCSTVNRRVCLNAASAQEHGLLSECIKEWKTYPWEAFRVDNSSDCSACRIISPFVWDSKISTLLCSNRMSGQECQRIIDALSQLKNIKNRNDVLCNILTLCDSHTYIKDLNFGVPLCDDCKRLVNDVRIMIKDNSTAVDIEKQLDELVCNNLPGEIIPYCKNIINAHVPYLLQMLADSLSPDDICGTLGFCVNGKVKFTLADFAARKRKCHENKMYSWIKRPSTSDNHKWTSYSTQAAPTCPECLNVLNQFKTGIQDSTIQERLKKLLDEKVCAHMGFFSAACREAVEYNFDQILSGVSQVDAKELCSLFGMCSNEEINLLSDETTLSSSTTTTTTSLSTKQNVPGVCQLCEMIVHKVFQLIAANRTEREIMLALELVCDYLPSSYKGQCVNFVDNYGVKVVEAIVEGTGPGLVCTGMGLCNPFTSSAINEHHQQQQQQQEKLPSQLENTQPVKTESTVGIDACITCKFFVETIYGQLQNNKTEDELRQLIKGACSILPSGFADRCSELVDRYFDDVLKLIENSYTPEQICHMIALCPALPFWSLSEQNPCLLGSEYWCRDYSTAKMCNALHYCSSTGWKTYPSSNQNKMFKSQCELMKLSEICVNSELAKKCNRVNECYQEQVKKFLNLFSLSSMNIDNKTPCSVCVTMTTRWLLQWDVFGGPIINRNICDVYKDAELQQCYQVVEKAGMLLINSRKDRQRVEEICARTIHCSPVSDEDIKDNQLTYERLEQQEGLAANEFERIACLGGPTYWCSSKETAKKCNATNYCQVAYWPDIHHNSNNNNNNVNEDVSKLENIRNNNNNNHEDNTVTPRIKTQSEHLLGIKPCTWGPAYWCISEKTAKECGVEALSHCQEKVWTTKSPSSSSSTATTTTTVTTLPHNKKYYGSERCLRGPAFWCASFNNAKLCGDHAEKYCINYVWSNIHKIKVSAKNP</sequence>
<dbReference type="InterPro" id="IPR003119">
    <property type="entry name" value="SAP_A"/>
</dbReference>